<dbReference type="HAMAP" id="MF_00258">
    <property type="entry name" value="Glu_racemase"/>
    <property type="match status" value="1"/>
</dbReference>
<evidence type="ECO:0000313" key="9">
    <source>
        <dbReference type="Proteomes" id="UP000808761"/>
    </source>
</evidence>
<evidence type="ECO:0000256" key="7">
    <source>
        <dbReference type="HAMAP-Rule" id="MF_00258"/>
    </source>
</evidence>
<dbReference type="GO" id="GO:0009252">
    <property type="term" value="P:peptidoglycan biosynthetic process"/>
    <property type="evidence" value="ECO:0007669"/>
    <property type="project" value="UniProtKB-UniRule"/>
</dbReference>
<protein>
    <recommendedName>
        <fullName evidence="2 7">Glutamate racemase</fullName>
        <ecNumber evidence="2 7">5.1.1.3</ecNumber>
    </recommendedName>
</protein>
<sequence>MVTERLPAKISEKSEEKKIAPASPIGIFDSGVGGLTVLAEIMRQLPNEDVIYIADSARVPYGGRPPEEIIKINQELIPYLIDQGVKLIIMACGTSSSIAYPVLKDKYKVHIIGLIEPGVRAALSATRSGTIGVIATAGTIHSQAYQKTLQSMKKTGLPAGREIKIAAEACPLFVPLIEGGFIETEETRKVAKEYLKPLLKEEIDTLILGCTHYPHLVKVLNALTGGKVVLVDPAEEAVAEAKGLLQKAGTMKGKTFPPRYEYLVTGSVAQFQDVGSRLLGKLITHARQARLPTPERSDGGQVHLPLK</sequence>
<dbReference type="GO" id="GO:0008360">
    <property type="term" value="P:regulation of cell shape"/>
    <property type="evidence" value="ECO:0007669"/>
    <property type="project" value="UniProtKB-KW"/>
</dbReference>
<feature type="binding site" evidence="7">
    <location>
        <begin position="29"/>
        <end position="30"/>
    </location>
    <ligand>
        <name>substrate</name>
    </ligand>
</feature>
<comment type="similarity">
    <text evidence="7">Belongs to the aspartate/glutamate racemases family.</text>
</comment>
<gene>
    <name evidence="7" type="primary">murI</name>
    <name evidence="8" type="ORF">HZB08_00205</name>
</gene>
<feature type="binding site" evidence="7">
    <location>
        <begin position="211"/>
        <end position="212"/>
    </location>
    <ligand>
        <name>substrate</name>
    </ligand>
</feature>
<dbReference type="GO" id="GO:0071555">
    <property type="term" value="P:cell wall organization"/>
    <property type="evidence" value="ECO:0007669"/>
    <property type="project" value="UniProtKB-KW"/>
</dbReference>
<dbReference type="PANTHER" id="PTHR21198">
    <property type="entry name" value="GLUTAMATE RACEMASE"/>
    <property type="match status" value="1"/>
</dbReference>
<comment type="function">
    <text evidence="7">Provides the (R)-glutamate required for cell wall biosynthesis.</text>
</comment>
<comment type="pathway">
    <text evidence="7">Cell wall biogenesis; peptidoglycan biosynthesis.</text>
</comment>
<comment type="catalytic activity">
    <reaction evidence="1 7">
        <text>L-glutamate = D-glutamate</text>
        <dbReference type="Rhea" id="RHEA:12813"/>
        <dbReference type="ChEBI" id="CHEBI:29985"/>
        <dbReference type="ChEBI" id="CHEBI:29986"/>
        <dbReference type="EC" id="5.1.1.3"/>
    </reaction>
</comment>
<dbReference type="Gene3D" id="3.40.50.1860">
    <property type="match status" value="2"/>
</dbReference>
<dbReference type="NCBIfam" id="TIGR00067">
    <property type="entry name" value="glut_race"/>
    <property type="match status" value="1"/>
</dbReference>
<evidence type="ECO:0000256" key="4">
    <source>
        <dbReference type="ARBA" id="ARBA00022984"/>
    </source>
</evidence>
<evidence type="ECO:0000256" key="6">
    <source>
        <dbReference type="ARBA" id="ARBA00023316"/>
    </source>
</evidence>
<keyword evidence="4 7" id="KW-0573">Peptidoglycan synthesis</keyword>
<name>A0A9D6UNG5_UNCSA</name>
<dbReference type="SUPFAM" id="SSF53681">
    <property type="entry name" value="Aspartate/glutamate racemase"/>
    <property type="match status" value="2"/>
</dbReference>
<reference evidence="8" key="1">
    <citation type="submission" date="2020-07" db="EMBL/GenBank/DDBJ databases">
        <title>Huge and variable diversity of episymbiotic CPR bacteria and DPANN archaea in groundwater ecosystems.</title>
        <authorList>
            <person name="He C.Y."/>
            <person name="Keren R."/>
            <person name="Whittaker M."/>
            <person name="Farag I.F."/>
            <person name="Doudna J."/>
            <person name="Cate J.H.D."/>
            <person name="Banfield J.F."/>
        </authorList>
    </citation>
    <scope>NUCLEOTIDE SEQUENCE</scope>
    <source>
        <strain evidence="8">NC_groundwater_1860_Pr3_B-0.1um_51_7</strain>
    </source>
</reference>
<comment type="caution">
    <text evidence="8">The sequence shown here is derived from an EMBL/GenBank/DDBJ whole genome shotgun (WGS) entry which is preliminary data.</text>
</comment>
<dbReference type="FunFam" id="3.40.50.1860:FF:000001">
    <property type="entry name" value="Glutamate racemase"/>
    <property type="match status" value="1"/>
</dbReference>
<dbReference type="InterPro" id="IPR004391">
    <property type="entry name" value="Glu_race"/>
</dbReference>
<comment type="caution">
    <text evidence="7">Lacks conserved residue(s) required for the propagation of feature annotation.</text>
</comment>
<dbReference type="PANTHER" id="PTHR21198:SF2">
    <property type="entry name" value="GLUTAMATE RACEMASE"/>
    <property type="match status" value="1"/>
</dbReference>
<dbReference type="PROSITE" id="PS00924">
    <property type="entry name" value="ASP_GLU_RACEMASE_2"/>
    <property type="match status" value="1"/>
</dbReference>
<organism evidence="8 9">
    <name type="scientific">Candidatus Saganbacteria bacterium</name>
    <dbReference type="NCBI Taxonomy" id="2575572"/>
    <lineage>
        <taxon>Bacteria</taxon>
        <taxon>Bacillati</taxon>
        <taxon>Saganbacteria</taxon>
    </lineage>
</organism>
<proteinExistence type="inferred from homology"/>
<evidence type="ECO:0000256" key="2">
    <source>
        <dbReference type="ARBA" id="ARBA00013090"/>
    </source>
</evidence>
<evidence type="ECO:0000256" key="3">
    <source>
        <dbReference type="ARBA" id="ARBA00022960"/>
    </source>
</evidence>
<keyword evidence="6 7" id="KW-0961">Cell wall biogenesis/degradation</keyword>
<keyword evidence="3 7" id="KW-0133">Cell shape</keyword>
<dbReference type="GO" id="GO:0008881">
    <property type="term" value="F:glutamate racemase activity"/>
    <property type="evidence" value="ECO:0007669"/>
    <property type="project" value="UniProtKB-UniRule"/>
</dbReference>
<dbReference type="Pfam" id="PF01177">
    <property type="entry name" value="Asp_Glu_race"/>
    <property type="match status" value="1"/>
</dbReference>
<dbReference type="EMBL" id="JACRKR010000011">
    <property type="protein sequence ID" value="MBI5078431.1"/>
    <property type="molecule type" value="Genomic_DNA"/>
</dbReference>
<dbReference type="AlphaFoldDB" id="A0A9D6UNG5"/>
<evidence type="ECO:0000313" key="8">
    <source>
        <dbReference type="EMBL" id="MBI5078431.1"/>
    </source>
</evidence>
<feature type="active site" description="Proton donor/acceptor" evidence="7">
    <location>
        <position position="210"/>
    </location>
</feature>
<evidence type="ECO:0000256" key="5">
    <source>
        <dbReference type="ARBA" id="ARBA00023235"/>
    </source>
</evidence>
<dbReference type="EC" id="5.1.1.3" evidence="2 7"/>
<evidence type="ECO:0000256" key="1">
    <source>
        <dbReference type="ARBA" id="ARBA00001602"/>
    </source>
</evidence>
<dbReference type="InterPro" id="IPR015942">
    <property type="entry name" value="Asp/Glu/hydantoin_racemase"/>
</dbReference>
<dbReference type="InterPro" id="IPR033134">
    <property type="entry name" value="Asp/Glu_racemase_AS_2"/>
</dbReference>
<dbReference type="InterPro" id="IPR001920">
    <property type="entry name" value="Asp/Glu_race"/>
</dbReference>
<keyword evidence="5 7" id="KW-0413">Isomerase</keyword>
<accession>A0A9D6UNG5</accession>
<feature type="active site" description="Proton donor/acceptor" evidence="7">
    <location>
        <position position="92"/>
    </location>
</feature>
<dbReference type="Proteomes" id="UP000808761">
    <property type="component" value="Unassembled WGS sequence"/>
</dbReference>
<feature type="binding site" evidence="7">
    <location>
        <begin position="61"/>
        <end position="62"/>
    </location>
    <ligand>
        <name>substrate</name>
    </ligand>
</feature>